<dbReference type="Proteomes" id="UP000195437">
    <property type="component" value="Chromosome"/>
</dbReference>
<dbReference type="InterPro" id="IPR041685">
    <property type="entry name" value="AAA_GajA/Old/RecF-like"/>
</dbReference>
<feature type="domain" description="Endonuclease GajA/Old nuclease/RecF-like AAA" evidence="1">
    <location>
        <begin position="6"/>
        <end position="129"/>
    </location>
</feature>
<keyword evidence="3" id="KW-1185">Reference proteome</keyword>
<dbReference type="Gene3D" id="3.40.50.300">
    <property type="entry name" value="P-loop containing nucleotide triphosphate hydrolases"/>
    <property type="match status" value="1"/>
</dbReference>
<accession>A0A1Y0INP9</accession>
<sequence>MIAGLFIRHYKIYQGLYFIPVSSDYRNRYSVYVGNNGVGKSSIFEALNTFFNNAYWNKNKDGKNDETFIAPLFLIEKNHIKSEMKLNKETIDYLEFLSTYFWESSSDIHINLKTDEFKKFFTFRDELKDYYKPDDYYLF</sequence>
<dbReference type="AlphaFoldDB" id="A0A1Y0INP9"/>
<gene>
    <name evidence="2" type="ORF">CBW65_10895</name>
</gene>
<name>A0A1Y0INP9_9BACL</name>
<organism evidence="2 3">
    <name type="scientific">Tumebacillus avium</name>
    <dbReference type="NCBI Taxonomy" id="1903704"/>
    <lineage>
        <taxon>Bacteria</taxon>
        <taxon>Bacillati</taxon>
        <taxon>Bacillota</taxon>
        <taxon>Bacilli</taxon>
        <taxon>Bacillales</taxon>
        <taxon>Alicyclobacillaceae</taxon>
        <taxon>Tumebacillus</taxon>
    </lineage>
</organism>
<dbReference type="InterPro" id="IPR027417">
    <property type="entry name" value="P-loop_NTPase"/>
</dbReference>
<evidence type="ECO:0000313" key="2">
    <source>
        <dbReference type="EMBL" id="ARU61456.1"/>
    </source>
</evidence>
<protein>
    <recommendedName>
        <fullName evidence="1">Endonuclease GajA/Old nuclease/RecF-like AAA domain-containing protein</fullName>
    </recommendedName>
</protein>
<evidence type="ECO:0000313" key="3">
    <source>
        <dbReference type="Proteomes" id="UP000195437"/>
    </source>
</evidence>
<evidence type="ECO:0000259" key="1">
    <source>
        <dbReference type="Pfam" id="PF13175"/>
    </source>
</evidence>
<reference evidence="3" key="1">
    <citation type="submission" date="2017-05" db="EMBL/GenBank/DDBJ databases">
        <authorList>
            <person name="Sung H."/>
        </authorList>
    </citation>
    <scope>NUCLEOTIDE SEQUENCE [LARGE SCALE GENOMIC DNA]</scope>
    <source>
        <strain evidence="3">AR23208</strain>
    </source>
</reference>
<dbReference type="EMBL" id="CP021434">
    <property type="protein sequence ID" value="ARU61456.1"/>
    <property type="molecule type" value="Genomic_DNA"/>
</dbReference>
<dbReference type="Pfam" id="PF13175">
    <property type="entry name" value="AAA_15"/>
    <property type="match status" value="1"/>
</dbReference>
<dbReference type="OrthoDB" id="9810873at2"/>
<dbReference type="RefSeq" id="WP_087456836.1">
    <property type="nucleotide sequence ID" value="NZ_CP021434.1"/>
</dbReference>
<proteinExistence type="predicted"/>
<dbReference type="KEGG" id="tum:CBW65_10895"/>
<dbReference type="SUPFAM" id="SSF52540">
    <property type="entry name" value="P-loop containing nucleoside triphosphate hydrolases"/>
    <property type="match status" value="1"/>
</dbReference>